<dbReference type="Pfam" id="PF00685">
    <property type="entry name" value="Sulfotransfer_1"/>
    <property type="match status" value="1"/>
</dbReference>
<proteinExistence type="predicted"/>
<dbReference type="InterPro" id="IPR027417">
    <property type="entry name" value="P-loop_NTPase"/>
</dbReference>
<accession>A0ABP6XP13</accession>
<dbReference type="EMBL" id="BAABCY010000052">
    <property type="protein sequence ID" value="GAA3569487.1"/>
    <property type="molecule type" value="Genomic_DNA"/>
</dbReference>
<name>A0ABP6XP13_9FLAO</name>
<keyword evidence="3" id="KW-1185">Reference proteome</keyword>
<dbReference type="RefSeq" id="WP_345005733.1">
    <property type="nucleotide sequence ID" value="NZ_BAABCY010000052.1"/>
</dbReference>
<dbReference type="InterPro" id="IPR000863">
    <property type="entry name" value="Sulfotransferase_dom"/>
</dbReference>
<dbReference type="Proteomes" id="UP001500954">
    <property type="component" value="Unassembled WGS sequence"/>
</dbReference>
<dbReference type="Gene3D" id="3.40.50.300">
    <property type="entry name" value="P-loop containing nucleotide triphosphate hydrolases"/>
    <property type="match status" value="1"/>
</dbReference>
<comment type="caution">
    <text evidence="2">The sequence shown here is derived from an EMBL/GenBank/DDBJ whole genome shotgun (WGS) entry which is preliminary data.</text>
</comment>
<reference evidence="3" key="1">
    <citation type="journal article" date="2019" name="Int. J. Syst. Evol. Microbiol.">
        <title>The Global Catalogue of Microorganisms (GCM) 10K type strain sequencing project: providing services to taxonomists for standard genome sequencing and annotation.</title>
        <authorList>
            <consortium name="The Broad Institute Genomics Platform"/>
            <consortium name="The Broad Institute Genome Sequencing Center for Infectious Disease"/>
            <person name="Wu L."/>
            <person name="Ma J."/>
        </authorList>
    </citation>
    <scope>NUCLEOTIDE SEQUENCE [LARGE SCALE GENOMIC DNA]</scope>
    <source>
        <strain evidence="3">JCM 17111</strain>
    </source>
</reference>
<gene>
    <name evidence="2" type="ORF">GCM10022395_18890</name>
</gene>
<evidence type="ECO:0000313" key="3">
    <source>
        <dbReference type="Proteomes" id="UP001500954"/>
    </source>
</evidence>
<evidence type="ECO:0000259" key="1">
    <source>
        <dbReference type="Pfam" id="PF00685"/>
    </source>
</evidence>
<sequence>MERLKKGINPYHDISNILTLKQFKTEQGVLIFSEPRSGSTWLMEILGKMIGDAVVNWEPFHPGRGVVPKYLEWSFRPHFKDKNEFEQHYELINKILSLSVFTPWTTQKIDPLKAAKANLVITKFVRANLILPWITDRFNLKYKPIYLVRHPISTCLSQLKTFKNLKLAFNRPTLINHEIFNEHIEFLKKLETELEYRIALWCIIHNKVIEGKVNLKNISLVYYEDLLKNPRTEINKLIENSGLDKLITSNIDMVNFKLPSSTVYMNDLEANVSKQINKHLEFIDKETKERIQGVLDYFSINIYNAYSPNPIKHGS</sequence>
<protein>
    <recommendedName>
        <fullName evidence="1">Sulfotransferase domain-containing protein</fullName>
    </recommendedName>
</protein>
<feature type="domain" description="Sulfotransferase" evidence="1">
    <location>
        <begin position="29"/>
        <end position="257"/>
    </location>
</feature>
<evidence type="ECO:0000313" key="2">
    <source>
        <dbReference type="EMBL" id="GAA3569487.1"/>
    </source>
</evidence>
<organism evidence="2 3">
    <name type="scientific">Snuella lapsa</name>
    <dbReference type="NCBI Taxonomy" id="870481"/>
    <lineage>
        <taxon>Bacteria</taxon>
        <taxon>Pseudomonadati</taxon>
        <taxon>Bacteroidota</taxon>
        <taxon>Flavobacteriia</taxon>
        <taxon>Flavobacteriales</taxon>
        <taxon>Flavobacteriaceae</taxon>
        <taxon>Snuella</taxon>
    </lineage>
</organism>
<dbReference type="SUPFAM" id="SSF52540">
    <property type="entry name" value="P-loop containing nucleoside triphosphate hydrolases"/>
    <property type="match status" value="1"/>
</dbReference>